<evidence type="ECO:0000313" key="2">
    <source>
        <dbReference type="EMBL" id="ORB78433.1"/>
    </source>
</evidence>
<dbReference type="Pfam" id="PF04230">
    <property type="entry name" value="PS_pyruv_trans"/>
    <property type="match status" value="1"/>
</dbReference>
<reference evidence="2 3" key="1">
    <citation type="submission" date="2017-02" db="EMBL/GenBank/DDBJ databases">
        <title>The new phylogeny of genus Mycobacterium.</title>
        <authorList>
            <person name="Tortoli E."/>
            <person name="Trovato A."/>
            <person name="Cirillo D.M."/>
        </authorList>
    </citation>
    <scope>NUCLEOTIDE SEQUENCE [LARGE SCALE GENOMIC DNA]</scope>
    <source>
        <strain evidence="2 3">CCUG 56329</strain>
    </source>
</reference>
<name>A0ABX3TI28_9MYCO</name>
<proteinExistence type="predicted"/>
<dbReference type="PANTHER" id="PTHR36836:SF1">
    <property type="entry name" value="COLANIC ACID BIOSYNTHESIS PROTEIN WCAK"/>
    <property type="match status" value="1"/>
</dbReference>
<comment type="caution">
    <text evidence="2">The sequence shown here is derived from an EMBL/GenBank/DDBJ whole genome shotgun (WGS) entry which is preliminary data.</text>
</comment>
<dbReference type="InterPro" id="IPR007345">
    <property type="entry name" value="Polysacch_pyruvyl_Trfase"/>
</dbReference>
<dbReference type="PANTHER" id="PTHR36836">
    <property type="entry name" value="COLANIC ACID BIOSYNTHESIS PROTEIN WCAK"/>
    <property type="match status" value="1"/>
</dbReference>
<accession>A0ABX3TI28</accession>
<sequence>MDQSGYALLNIGDIAMLQACIVRLQNLWPDADIQVLTDSPERLNQYCAGLTAVAPSFSRRLTSSAAALPFQSGEQTRSGDMQFSARRKRPFNGRIDPSWEPSRLRAIRRADLVVCSGGGFVNDVFWRHAGRVLSFLAVAQRLGKPTAMFSQGIGPLTHRVMTRLVTHTMPRMLVIGLREERASVPILRSCGVDISRMRVTGDDALLLTTRPERPATGAAIGLNVRVAFYSSIDKTVADQAVAVATEFATRAGVTTFALPVSRYKGSSDLEAMQASGIEPNDTLGDSGPDDILSPQQLADRAARCRVIVTGSYHAAVFGLAAGVPAVCITNSTYYDLKFRGLSAQFPGGCHILRLGPRFKHELTKAIDLAWNTGESDRDKLHSAAQAQVAQGERAYEQFRSLVAATAKRG</sequence>
<dbReference type="Proteomes" id="UP000192847">
    <property type="component" value="Unassembled WGS sequence"/>
</dbReference>
<protein>
    <recommendedName>
        <fullName evidence="1">Polysaccharide pyruvyl transferase domain-containing protein</fullName>
    </recommendedName>
</protein>
<organism evidence="2 3">
    <name type="scientific">Mycobacterium timonense</name>
    <dbReference type="NCBI Taxonomy" id="701043"/>
    <lineage>
        <taxon>Bacteria</taxon>
        <taxon>Bacillati</taxon>
        <taxon>Actinomycetota</taxon>
        <taxon>Actinomycetes</taxon>
        <taxon>Mycobacteriales</taxon>
        <taxon>Mycobacteriaceae</taxon>
        <taxon>Mycobacterium</taxon>
        <taxon>Mycobacterium avium complex (MAC)</taxon>
    </lineage>
</organism>
<gene>
    <name evidence="2" type="ORF">BST46_19325</name>
</gene>
<feature type="domain" description="Polysaccharide pyruvyl transferase" evidence="1">
    <location>
        <begin position="10"/>
        <end position="331"/>
    </location>
</feature>
<evidence type="ECO:0000259" key="1">
    <source>
        <dbReference type="Pfam" id="PF04230"/>
    </source>
</evidence>
<keyword evidence="3" id="KW-1185">Reference proteome</keyword>
<dbReference type="RefSeq" id="WP_083187543.1">
    <property type="nucleotide sequence ID" value="NZ_MVIL01000077.1"/>
</dbReference>
<evidence type="ECO:0000313" key="3">
    <source>
        <dbReference type="Proteomes" id="UP000192847"/>
    </source>
</evidence>
<dbReference type="EMBL" id="MVIL01000077">
    <property type="protein sequence ID" value="ORB78433.1"/>
    <property type="molecule type" value="Genomic_DNA"/>
</dbReference>